<evidence type="ECO:0008006" key="4">
    <source>
        <dbReference type="Google" id="ProtNLM"/>
    </source>
</evidence>
<feature type="transmembrane region" description="Helical" evidence="1">
    <location>
        <begin position="20"/>
        <end position="40"/>
    </location>
</feature>
<accession>A0A7D5M211</accession>
<evidence type="ECO:0000256" key="1">
    <source>
        <dbReference type="SAM" id="Phobius"/>
    </source>
</evidence>
<proteinExistence type="predicted"/>
<dbReference type="RefSeq" id="WP_179361607.1">
    <property type="nucleotide sequence ID" value="NZ_CP026993.1"/>
</dbReference>
<keyword evidence="3" id="KW-1185">Reference proteome</keyword>
<dbReference type="OrthoDB" id="12081at2157"/>
<reference evidence="2 3" key="1">
    <citation type="submission" date="2018-02" db="EMBL/GenBank/DDBJ databases">
        <title>Complete genome of Nitrosopumilus cobalaminigenes HCA1.</title>
        <authorList>
            <person name="Qin W."/>
            <person name="Zheng Y."/>
            <person name="Stahl D.A."/>
        </authorList>
    </citation>
    <scope>NUCLEOTIDE SEQUENCE [LARGE SCALE GENOMIC DNA]</scope>
    <source>
        <strain evidence="2 3">HCA1</strain>
    </source>
</reference>
<dbReference type="KEGG" id="ncl:C5F47_03955"/>
<dbReference type="GeneID" id="56059149"/>
<keyword evidence="1" id="KW-0472">Membrane</keyword>
<gene>
    <name evidence="2" type="ORF">C5F47_03955</name>
</gene>
<dbReference type="NCBIfam" id="TIGR02537">
    <property type="entry name" value="arch_flag_Nterm"/>
    <property type="match status" value="1"/>
</dbReference>
<organism evidence="2 3">
    <name type="scientific">Nitrosopumilus cobalaminigenes</name>
    <dbReference type="NCBI Taxonomy" id="1470066"/>
    <lineage>
        <taxon>Archaea</taxon>
        <taxon>Nitrososphaerota</taxon>
        <taxon>Nitrososphaeria</taxon>
        <taxon>Nitrosopumilales</taxon>
        <taxon>Nitrosopumilaceae</taxon>
        <taxon>Nitrosopumilus</taxon>
    </lineage>
</organism>
<dbReference type="Proteomes" id="UP000509771">
    <property type="component" value="Chromosome"/>
</dbReference>
<evidence type="ECO:0000313" key="3">
    <source>
        <dbReference type="Proteomes" id="UP000509771"/>
    </source>
</evidence>
<protein>
    <recommendedName>
        <fullName evidence="4">Type IV pilin</fullName>
    </recommendedName>
</protein>
<name>A0A7D5M211_9ARCH</name>
<dbReference type="InterPro" id="IPR013373">
    <property type="entry name" value="Flagellin/pilin_N_arc"/>
</dbReference>
<keyword evidence="1" id="KW-1133">Transmembrane helix</keyword>
<dbReference type="AlphaFoldDB" id="A0A7D5M211"/>
<keyword evidence="1" id="KW-0812">Transmembrane</keyword>
<evidence type="ECO:0000313" key="2">
    <source>
        <dbReference type="EMBL" id="QLH02767.1"/>
    </source>
</evidence>
<sequence>MTKLQSKQNKLTSRRAVAPVIATLLLVAIAVVGGSIVFVFSQGFFSSAQISGAPTIESLQINGYDATDVTNLQLHDGGLIDQQATPNVFSGAANDGLLTGERVAIFVTNQGVSQAALTEVRFAGSVYTYATAATLDDFAANTWLDANEFTILERGVALGVADVSQNPTAILQPGQQATLLLELEQDVSFGRDAQIKLTTANGAVFVGTVVAGQLSG</sequence>
<dbReference type="EMBL" id="CP026993">
    <property type="protein sequence ID" value="QLH02767.1"/>
    <property type="molecule type" value="Genomic_DNA"/>
</dbReference>